<dbReference type="EMBL" id="JATAAI010000007">
    <property type="protein sequence ID" value="KAK1744577.1"/>
    <property type="molecule type" value="Genomic_DNA"/>
</dbReference>
<accession>A0AAD8YFP7</accession>
<dbReference type="SUPFAM" id="SSF52540">
    <property type="entry name" value="P-loop containing nucleoside triphosphate hydrolases"/>
    <property type="match status" value="1"/>
</dbReference>
<evidence type="ECO:0000259" key="1">
    <source>
        <dbReference type="Pfam" id="PF13191"/>
    </source>
</evidence>
<organism evidence="2 3">
    <name type="scientific">Skeletonema marinoi</name>
    <dbReference type="NCBI Taxonomy" id="267567"/>
    <lineage>
        <taxon>Eukaryota</taxon>
        <taxon>Sar</taxon>
        <taxon>Stramenopiles</taxon>
        <taxon>Ochrophyta</taxon>
        <taxon>Bacillariophyta</taxon>
        <taxon>Coscinodiscophyceae</taxon>
        <taxon>Thalassiosirophycidae</taxon>
        <taxon>Thalassiosirales</taxon>
        <taxon>Skeletonemataceae</taxon>
        <taxon>Skeletonema</taxon>
        <taxon>Skeletonema marinoi-dohrnii complex</taxon>
    </lineage>
</organism>
<sequence length="1249" mass="140978">MTTRISLRQWLSFLILLEKRKHEAYTREENGDTTTNFVKKKKAAQLEYIETAVSVALLLVQALIVSTSSPAARHIVIDNFTVLIDDAGDARIRLLTLEENPGTENLQRIVKAVTQLEFTSSITDCSSTHANARQQESDDDLLREVGGAVEDHQDDSKHHGAIRVAFSRTKHSLRVAQKMLRKASISSLDEHLLSYGVPKNLCRLITDLIRCEGVNEETKFRSIEEVAEELMQLISKPDVFVHDSAATGSTTQLSFGSTLYGRRNEASSFLRAATLVSLDTMEMHSKQLVLVEGLPGAGKTHFVASLISSSNFGWICIHAKFDPQSQPLSVVTSAFNRFFMNILANRSEQEYVARVISSLQRNLSSSAIVSLCCLLPSIRCLFPSVLRRVVSDEDLSTQNGVAADDEFASGSQMSWRRLNFLFRKLISAVCSVERPLALFFDDLQWADDRCMQLLSALMERDHLQELDDNDGTNCLFIGSFRSNETNDNLISHFDKFEQSTLVDVTKIELGGLAKVESNNMISEVLRLPSRLTSPLNELVQRKTTGNSFHIIHFMQSLVKDSILNYSLSDKRWVWDIEAVKSTSIDKTVLELLARKLSQLPGNIVDGLKVLSCLGPKVDDTIMKYLYTSPESRNEFIACLDLAVGENILEKSGDSAYNFVHDMLKQSAYAVMSEEEKGEKHFWIGMQLIANASTDTDEFNAITFSVVDQINAANTYGVTEEALHMKFAELNLKAGKISIDVSDFQSALSYMKAGVALLNGWQDGEYYDMSLQLYESAALVSYLNTDIGLMQQYLEILFENAKCFEDKLHGYLVMIQSMLSSENQGEAMRHIISILEELGESFSIDVNPKDAYAEVVSTKSLLCGLSVEDVINGKRMADKRMRWTLKFLTLFDSAEGLQLYSWGVWNFQQDVEECLKWIRAGKRLVESLGAKHMIPKVTMKVHIASYWNEPLQSRIESLKESHHELLMVGDLENLTVNAVHFGRRSLLCGRNLLTAEKECAALLHGMYQIRKMNALLPMISNHLSILKLIGSNYDSEQQLNEPLFHLLGNSEINSQDGLLKHALSKRLGGLAQQCYFDRLLIAFWSKNYGEAAHYAEKYRECHQMLHFPDMFQTFYLGISAFRLARLEDGKSREWEIVGKDALLKYQTYVKLSDWNWENKMLLLEAESYACEGELEKAKFKFRASIDSAQKHRFVHEAGLASELLGMLYEENGNEEEAMQQYAHARSCYQQWGAFALADRLCRSTASKVSI</sequence>
<dbReference type="AlphaFoldDB" id="A0AAD8YFP7"/>
<dbReference type="Proteomes" id="UP001224775">
    <property type="component" value="Unassembled WGS sequence"/>
</dbReference>
<protein>
    <submittedName>
        <fullName evidence="2">AAA ATPase</fullName>
    </submittedName>
</protein>
<dbReference type="InterPro" id="IPR041664">
    <property type="entry name" value="AAA_16"/>
</dbReference>
<dbReference type="PANTHER" id="PTHR43642:SF1">
    <property type="entry name" value="HYBRID SIGNAL TRANSDUCTION HISTIDINE KINASE G"/>
    <property type="match status" value="1"/>
</dbReference>
<evidence type="ECO:0000313" key="2">
    <source>
        <dbReference type="EMBL" id="KAK1744577.1"/>
    </source>
</evidence>
<evidence type="ECO:0000313" key="3">
    <source>
        <dbReference type="Proteomes" id="UP001224775"/>
    </source>
</evidence>
<name>A0AAD8YFP7_9STRA</name>
<reference evidence="2" key="1">
    <citation type="submission" date="2023-06" db="EMBL/GenBank/DDBJ databases">
        <title>Survivors Of The Sea: Transcriptome response of Skeletonema marinoi to long-term dormancy.</title>
        <authorList>
            <person name="Pinder M.I.M."/>
            <person name="Kourtchenko O."/>
            <person name="Robertson E.K."/>
            <person name="Larsson T."/>
            <person name="Maumus F."/>
            <person name="Osuna-Cruz C.M."/>
            <person name="Vancaester E."/>
            <person name="Stenow R."/>
            <person name="Vandepoele K."/>
            <person name="Ploug H."/>
            <person name="Bruchert V."/>
            <person name="Godhe A."/>
            <person name="Topel M."/>
        </authorList>
    </citation>
    <scope>NUCLEOTIDE SEQUENCE</scope>
    <source>
        <strain evidence="2">R05AC</strain>
    </source>
</reference>
<dbReference type="InterPro" id="IPR027417">
    <property type="entry name" value="P-loop_NTPase"/>
</dbReference>
<proteinExistence type="predicted"/>
<comment type="caution">
    <text evidence="2">The sequence shown here is derived from an EMBL/GenBank/DDBJ whole genome shotgun (WGS) entry which is preliminary data.</text>
</comment>
<keyword evidence="3" id="KW-1185">Reference proteome</keyword>
<dbReference type="Pfam" id="PF13191">
    <property type="entry name" value="AAA_16"/>
    <property type="match status" value="1"/>
</dbReference>
<dbReference type="PANTHER" id="PTHR43642">
    <property type="entry name" value="HYBRID SIGNAL TRANSDUCTION HISTIDINE KINASE G"/>
    <property type="match status" value="1"/>
</dbReference>
<feature type="domain" description="Orc1-like AAA ATPase" evidence="1">
    <location>
        <begin position="259"/>
        <end position="461"/>
    </location>
</feature>
<dbReference type="InterPro" id="IPR053159">
    <property type="entry name" value="Hybrid_Histidine_Kinase"/>
</dbReference>
<gene>
    <name evidence="2" type="ORF">QTG54_005110</name>
</gene>